<keyword evidence="2" id="KW-0472">Membrane</keyword>
<dbReference type="EMBL" id="BDQF01000009">
    <property type="protein sequence ID" value="GAW80802.1"/>
    <property type="molecule type" value="Genomic_DNA"/>
</dbReference>
<feature type="compositionally biased region" description="Basic and acidic residues" evidence="1">
    <location>
        <begin position="186"/>
        <end position="202"/>
    </location>
</feature>
<feature type="compositionally biased region" description="Basic and acidic residues" evidence="1">
    <location>
        <begin position="251"/>
        <end position="274"/>
    </location>
</feature>
<evidence type="ECO:0000313" key="4">
    <source>
        <dbReference type="Proteomes" id="UP000195521"/>
    </source>
</evidence>
<feature type="compositionally biased region" description="Polar residues" evidence="1">
    <location>
        <begin position="237"/>
        <end position="248"/>
    </location>
</feature>
<reference evidence="4" key="1">
    <citation type="submission" date="2017-04" db="EMBL/GenBank/DDBJ databases">
        <title>Plasmodium gonderi genome.</title>
        <authorList>
            <person name="Arisue N."/>
            <person name="Honma H."/>
            <person name="Kawai S."/>
            <person name="Tougan T."/>
            <person name="Tanabe K."/>
            <person name="Horii T."/>
        </authorList>
    </citation>
    <scope>NUCLEOTIDE SEQUENCE [LARGE SCALE GENOMIC DNA]</scope>
    <source>
        <strain evidence="4">ATCC 30045</strain>
    </source>
</reference>
<feature type="compositionally biased region" description="Basic and acidic residues" evidence="1">
    <location>
        <begin position="128"/>
        <end position="154"/>
    </location>
</feature>
<feature type="compositionally biased region" description="Polar residues" evidence="1">
    <location>
        <begin position="275"/>
        <end position="290"/>
    </location>
</feature>
<protein>
    <submittedName>
        <fullName evidence="3">Variable surface protein</fullName>
    </submittedName>
</protein>
<sequence>MIKILLNRTTTVKYIAFNSSHEKRHDECIDINIKYTNEIKEQVEIFERNIYTDYCNEWEQLCKVIKELKEQIKECLSKGHIKFQINEEQKINKFTVKYADKSDYVLKTRSLEENGTKLTSNTINPRANKKELFDNKSESGKKENILQYQKDVKSPSRSFDTEVTDNGSLDNSVSNAHVQLSSSSETRTDADDSTSKTLDTHASEVPSHSTSTEESVSQSKLKSTSDILVLMTHDNADSMSVNPESSVTRHIGTDDSSDRSLSQRDSTNNHRDTENLNNSQEPTHDTPTVASSAVLESNTVSINRIYTPNGSMDNISHGTVTVTEGSANTELHNVAVILNENGEETSIRTYIIFILLPVLILLIFILLIKFTHLRKLFTKKKRKKQKKMNEKIHGVLLGPSVDRDKHIQFTYSYFEY</sequence>
<feature type="compositionally biased region" description="Polar residues" evidence="1">
    <location>
        <begin position="206"/>
        <end position="221"/>
    </location>
</feature>
<dbReference type="OMA" id="ECIDINI"/>
<dbReference type="Proteomes" id="UP000195521">
    <property type="component" value="Unassembled WGS sequence"/>
</dbReference>
<feature type="compositionally biased region" description="Polar residues" evidence="1">
    <location>
        <begin position="164"/>
        <end position="185"/>
    </location>
</feature>
<evidence type="ECO:0000256" key="1">
    <source>
        <dbReference type="SAM" id="MobiDB-lite"/>
    </source>
</evidence>
<comment type="caution">
    <text evidence="3">The sequence shown here is derived from an EMBL/GenBank/DDBJ whole genome shotgun (WGS) entry which is preliminary data.</text>
</comment>
<dbReference type="RefSeq" id="XP_028543391.1">
    <property type="nucleotide sequence ID" value="XM_028687590.1"/>
</dbReference>
<feature type="region of interest" description="Disordered" evidence="1">
    <location>
        <begin position="117"/>
        <end position="221"/>
    </location>
</feature>
<dbReference type="AlphaFoldDB" id="A0A1Y1JJ22"/>
<organism evidence="3 4">
    <name type="scientific">Plasmodium gonderi</name>
    <dbReference type="NCBI Taxonomy" id="77519"/>
    <lineage>
        <taxon>Eukaryota</taxon>
        <taxon>Sar</taxon>
        <taxon>Alveolata</taxon>
        <taxon>Apicomplexa</taxon>
        <taxon>Aconoidasida</taxon>
        <taxon>Haemosporida</taxon>
        <taxon>Plasmodiidae</taxon>
        <taxon>Plasmodium</taxon>
        <taxon>Plasmodium (Plasmodium)</taxon>
    </lineage>
</organism>
<proteinExistence type="predicted"/>
<feature type="region of interest" description="Disordered" evidence="1">
    <location>
        <begin position="234"/>
        <end position="290"/>
    </location>
</feature>
<accession>A0A1Y1JJ22</accession>
<dbReference type="GeneID" id="39747518"/>
<evidence type="ECO:0000256" key="2">
    <source>
        <dbReference type="SAM" id="Phobius"/>
    </source>
</evidence>
<evidence type="ECO:0000313" key="3">
    <source>
        <dbReference type="EMBL" id="GAW80802.1"/>
    </source>
</evidence>
<keyword evidence="4" id="KW-1185">Reference proteome</keyword>
<keyword evidence="2" id="KW-0812">Transmembrane</keyword>
<feature type="transmembrane region" description="Helical" evidence="2">
    <location>
        <begin position="350"/>
        <end position="373"/>
    </location>
</feature>
<keyword evidence="2" id="KW-1133">Transmembrane helix</keyword>
<name>A0A1Y1JJ22_PLAGO</name>
<gene>
    <name evidence="3" type="ORF">PGO_083680</name>
</gene>